<keyword evidence="4" id="KW-1185">Reference proteome</keyword>
<organism evidence="3 4">
    <name type="scientific">Marininema halotolerans</name>
    <dbReference type="NCBI Taxonomy" id="1155944"/>
    <lineage>
        <taxon>Bacteria</taxon>
        <taxon>Bacillati</taxon>
        <taxon>Bacillota</taxon>
        <taxon>Bacilli</taxon>
        <taxon>Bacillales</taxon>
        <taxon>Thermoactinomycetaceae</taxon>
        <taxon>Marininema</taxon>
    </lineage>
</organism>
<dbReference type="EMBL" id="FPAA01000006">
    <property type="protein sequence ID" value="SFS69309.1"/>
    <property type="molecule type" value="Genomic_DNA"/>
</dbReference>
<evidence type="ECO:0000313" key="4">
    <source>
        <dbReference type="Proteomes" id="UP000198660"/>
    </source>
</evidence>
<feature type="signal peptide" evidence="2">
    <location>
        <begin position="1"/>
        <end position="26"/>
    </location>
</feature>
<reference evidence="4" key="1">
    <citation type="submission" date="2016-10" db="EMBL/GenBank/DDBJ databases">
        <authorList>
            <person name="Varghese N."/>
            <person name="Submissions S."/>
        </authorList>
    </citation>
    <scope>NUCLEOTIDE SEQUENCE [LARGE SCALE GENOMIC DNA]</scope>
    <source>
        <strain evidence="4">DSM 45789</strain>
    </source>
</reference>
<feature type="transmembrane region" description="Helical" evidence="1">
    <location>
        <begin position="162"/>
        <end position="180"/>
    </location>
</feature>
<evidence type="ECO:0000256" key="2">
    <source>
        <dbReference type="SAM" id="SignalP"/>
    </source>
</evidence>
<proteinExistence type="predicted"/>
<accession>A0A1I6RX84</accession>
<evidence type="ECO:0000313" key="3">
    <source>
        <dbReference type="EMBL" id="SFS69309.1"/>
    </source>
</evidence>
<keyword evidence="1" id="KW-0472">Membrane</keyword>
<keyword evidence="1" id="KW-1133">Transmembrane helix</keyword>
<dbReference type="AlphaFoldDB" id="A0A1I6RX84"/>
<dbReference type="RefSeq" id="WP_091836754.1">
    <property type="nucleotide sequence ID" value="NZ_FPAA01000006.1"/>
</dbReference>
<evidence type="ECO:0000256" key="1">
    <source>
        <dbReference type="SAM" id="Phobius"/>
    </source>
</evidence>
<sequence>MNRIKTAVILLLFLIGISALPSFANAHGNEAHPPSTLKNLTTSNEDIQLTVEMPAHPEVGKISHLSFHLIDRHTKKPIDAAKATIQVMDVEDQPTPLLKLSQIADNGTFFLNYHFFDGAPQQMNVTVTPLKGEGASFQPLTHSFDIKVTPIQPPTSVVVKTLLFLVFLAFIGFLPGFLFAKSSKKFNLHQQPIA</sequence>
<keyword evidence="2" id="KW-0732">Signal</keyword>
<gene>
    <name evidence="3" type="ORF">SAMN05444972_10610</name>
</gene>
<evidence type="ECO:0008006" key="5">
    <source>
        <dbReference type="Google" id="ProtNLM"/>
    </source>
</evidence>
<dbReference type="OrthoDB" id="2679305at2"/>
<name>A0A1I6RX84_9BACL</name>
<protein>
    <recommendedName>
        <fullName evidence="5">YtkA-like</fullName>
    </recommendedName>
</protein>
<dbReference type="Proteomes" id="UP000198660">
    <property type="component" value="Unassembled WGS sequence"/>
</dbReference>
<feature type="chain" id="PRO_5009303967" description="YtkA-like" evidence="2">
    <location>
        <begin position="27"/>
        <end position="194"/>
    </location>
</feature>
<keyword evidence="1" id="KW-0812">Transmembrane</keyword>